<comment type="similarity">
    <text evidence="2">Belongs to the SusD family.</text>
</comment>
<dbReference type="RefSeq" id="WP_244678350.1">
    <property type="nucleotide sequence ID" value="NZ_CP095046.1"/>
</dbReference>
<dbReference type="Proteomes" id="UP000831796">
    <property type="component" value="Chromosome"/>
</dbReference>
<organism evidence="7 8">
    <name type="scientific">Hymenobacter cellulosilyticus</name>
    <dbReference type="NCBI Taxonomy" id="2932248"/>
    <lineage>
        <taxon>Bacteria</taxon>
        <taxon>Pseudomonadati</taxon>
        <taxon>Bacteroidota</taxon>
        <taxon>Cytophagia</taxon>
        <taxon>Cytophagales</taxon>
        <taxon>Hymenobacteraceae</taxon>
        <taxon>Hymenobacter</taxon>
    </lineage>
</organism>
<evidence type="ECO:0000256" key="1">
    <source>
        <dbReference type="ARBA" id="ARBA00004442"/>
    </source>
</evidence>
<dbReference type="EMBL" id="CP095046">
    <property type="protein sequence ID" value="UOQ75014.1"/>
    <property type="molecule type" value="Genomic_DNA"/>
</dbReference>
<name>A0A8T9QBQ3_9BACT</name>
<gene>
    <name evidence="7" type="ORF">MUN79_17070</name>
</gene>
<keyword evidence="5" id="KW-0998">Cell outer membrane</keyword>
<dbReference type="KEGG" id="hcu:MUN79_17070"/>
<sequence>MATNFADLFKVANDNKFSVFEVQYISGGTGLGSTVPWDQGNNFPITYAPFQPSQIDALPGPELFGNGWPKADKRKAATVDSAVRVGTVLLRPQFIKFLEKGTKDPVNNRDYPNNFPIVRFEDVMLLQAEVLNEEAGAGATVPPAALALINRIRTRSGVPALASMSKENFRLALERERRWEFAGEGQRWFDLVRTERALPVMNKFLKDNAVGTGRVLDEHDLLFPIPQQELRINPGFWEQNPGYN</sequence>
<evidence type="ECO:0000256" key="3">
    <source>
        <dbReference type="ARBA" id="ARBA00022729"/>
    </source>
</evidence>
<dbReference type="Gene3D" id="1.25.40.390">
    <property type="match status" value="1"/>
</dbReference>
<accession>A0A8T9QBQ3</accession>
<dbReference type="Pfam" id="PF07980">
    <property type="entry name" value="SusD_RagB"/>
    <property type="match status" value="1"/>
</dbReference>
<dbReference type="InterPro" id="IPR012944">
    <property type="entry name" value="SusD_RagB_dom"/>
</dbReference>
<evidence type="ECO:0000256" key="2">
    <source>
        <dbReference type="ARBA" id="ARBA00006275"/>
    </source>
</evidence>
<dbReference type="GO" id="GO:0009279">
    <property type="term" value="C:cell outer membrane"/>
    <property type="evidence" value="ECO:0007669"/>
    <property type="project" value="UniProtKB-SubCell"/>
</dbReference>
<dbReference type="InterPro" id="IPR011990">
    <property type="entry name" value="TPR-like_helical_dom_sf"/>
</dbReference>
<dbReference type="SUPFAM" id="SSF48452">
    <property type="entry name" value="TPR-like"/>
    <property type="match status" value="1"/>
</dbReference>
<evidence type="ECO:0000313" key="8">
    <source>
        <dbReference type="Proteomes" id="UP000831796"/>
    </source>
</evidence>
<keyword evidence="3" id="KW-0732">Signal</keyword>
<evidence type="ECO:0000256" key="5">
    <source>
        <dbReference type="ARBA" id="ARBA00023237"/>
    </source>
</evidence>
<keyword evidence="4" id="KW-0472">Membrane</keyword>
<keyword evidence="8" id="KW-1185">Reference proteome</keyword>
<comment type="subcellular location">
    <subcellularLocation>
        <location evidence="1">Cell outer membrane</location>
    </subcellularLocation>
</comment>
<protein>
    <submittedName>
        <fullName evidence="7">RagB/SusD family nutrient uptake outer membrane protein</fullName>
    </submittedName>
</protein>
<reference evidence="7" key="1">
    <citation type="submission" date="2022-04" db="EMBL/GenBank/DDBJ databases">
        <title>Hymenobacter sp. isolated from the air.</title>
        <authorList>
            <person name="Won M."/>
            <person name="Lee C.-M."/>
            <person name="Woen H.-Y."/>
            <person name="Kwon S.-W."/>
        </authorList>
    </citation>
    <scope>NUCLEOTIDE SEQUENCE</scope>
    <source>
        <strain evidence="7">5116S-3</strain>
    </source>
</reference>
<evidence type="ECO:0000259" key="6">
    <source>
        <dbReference type="Pfam" id="PF07980"/>
    </source>
</evidence>
<proteinExistence type="inferred from homology"/>
<evidence type="ECO:0000256" key="4">
    <source>
        <dbReference type="ARBA" id="ARBA00023136"/>
    </source>
</evidence>
<dbReference type="AlphaFoldDB" id="A0A8T9QBQ3"/>
<feature type="domain" description="RagB/SusD" evidence="6">
    <location>
        <begin position="96"/>
        <end position="243"/>
    </location>
</feature>
<evidence type="ECO:0000313" key="7">
    <source>
        <dbReference type="EMBL" id="UOQ75014.1"/>
    </source>
</evidence>